<feature type="transmembrane region" description="Helical" evidence="5">
    <location>
        <begin position="303"/>
        <end position="322"/>
    </location>
</feature>
<dbReference type="PANTHER" id="PTHR37422">
    <property type="entry name" value="TEICHURONIC ACID BIOSYNTHESIS PROTEIN TUAE"/>
    <property type="match status" value="1"/>
</dbReference>
<proteinExistence type="predicted"/>
<feature type="transmembrane region" description="Helical" evidence="5">
    <location>
        <begin position="94"/>
        <end position="112"/>
    </location>
</feature>
<dbReference type="InterPro" id="IPR051533">
    <property type="entry name" value="WaaL-like"/>
</dbReference>
<dbReference type="EMBL" id="FQXD01000004">
    <property type="protein sequence ID" value="SHH14485.1"/>
    <property type="molecule type" value="Genomic_DNA"/>
</dbReference>
<feature type="transmembrane region" description="Helical" evidence="5">
    <location>
        <begin position="175"/>
        <end position="194"/>
    </location>
</feature>
<feature type="transmembrane region" description="Helical" evidence="5">
    <location>
        <begin position="200"/>
        <end position="218"/>
    </location>
</feature>
<dbReference type="GO" id="GO:0016020">
    <property type="term" value="C:membrane"/>
    <property type="evidence" value="ECO:0007669"/>
    <property type="project" value="UniProtKB-SubCell"/>
</dbReference>
<accession>A0A1M5QK59</accession>
<dbReference type="Pfam" id="PF04932">
    <property type="entry name" value="Wzy_C"/>
    <property type="match status" value="1"/>
</dbReference>
<evidence type="ECO:0000256" key="5">
    <source>
        <dbReference type="SAM" id="Phobius"/>
    </source>
</evidence>
<dbReference type="Proteomes" id="UP000184079">
    <property type="component" value="Unassembled WGS sequence"/>
</dbReference>
<dbReference type="InterPro" id="IPR007016">
    <property type="entry name" value="O-antigen_ligase-rel_domated"/>
</dbReference>
<feature type="transmembrane region" description="Helical" evidence="5">
    <location>
        <begin position="119"/>
        <end position="137"/>
    </location>
</feature>
<dbReference type="PANTHER" id="PTHR37422:SF13">
    <property type="entry name" value="LIPOPOLYSACCHARIDE BIOSYNTHESIS PROTEIN PA4999-RELATED"/>
    <property type="match status" value="1"/>
</dbReference>
<evidence type="ECO:0000256" key="4">
    <source>
        <dbReference type="ARBA" id="ARBA00023136"/>
    </source>
</evidence>
<protein>
    <submittedName>
        <fullName evidence="7">O-Antigen ligase</fullName>
    </submittedName>
</protein>
<feature type="transmembrane region" description="Helical" evidence="5">
    <location>
        <begin position="149"/>
        <end position="168"/>
    </location>
</feature>
<gene>
    <name evidence="7" type="ORF">SAMN05421807_104175</name>
</gene>
<feature type="transmembrane region" description="Helical" evidence="5">
    <location>
        <begin position="34"/>
        <end position="52"/>
    </location>
</feature>
<keyword evidence="4 5" id="KW-0472">Membrane</keyword>
<evidence type="ECO:0000256" key="1">
    <source>
        <dbReference type="ARBA" id="ARBA00004141"/>
    </source>
</evidence>
<dbReference type="AlphaFoldDB" id="A0A1M5QK59"/>
<evidence type="ECO:0000313" key="7">
    <source>
        <dbReference type="EMBL" id="SHH14485.1"/>
    </source>
</evidence>
<organism evidence="7 8">
    <name type="scientific">Virgibacillus chiguensis</name>
    <dbReference type="NCBI Taxonomy" id="411959"/>
    <lineage>
        <taxon>Bacteria</taxon>
        <taxon>Bacillati</taxon>
        <taxon>Bacillota</taxon>
        <taxon>Bacilli</taxon>
        <taxon>Bacillales</taxon>
        <taxon>Bacillaceae</taxon>
        <taxon>Virgibacillus</taxon>
    </lineage>
</organism>
<keyword evidence="7" id="KW-0436">Ligase</keyword>
<sequence>MVLKKEHLLSMVLSFIIFLILNIPSLKIIYSTPLINIILPLALWSVGILKIISNKQLNLSYSRVKFLLILYMFWGMIFLITFVRMPTLLTYDNLLKYIVSLIIVTGVLLFLYKQEILNVLYFQVLWALCLSMQKIIWGIELNRGLGQHYLTLGLPLSAGIVCAILLLFYERGRKITKTFLIVSITTILFALTSLSGRSPVILSVLIPLIITIIHLFMEKRIVKKVKVLIAILMFIPVFLFLVYNNMSDRLLNTLTNDYNFENEPRFIIYSKSISLIKDNPLGYGLNSGELGVSYPHNIFLETAMSGGIFSLSILVIMLFFVFSKFFKAINYGSYKIVCSALALLYFLTWNISYDLTSSYIPFSAIAILIISTEKNNYNST</sequence>
<comment type="subcellular location">
    <subcellularLocation>
        <location evidence="1">Membrane</location>
        <topology evidence="1">Multi-pass membrane protein</topology>
    </subcellularLocation>
</comment>
<dbReference type="OrthoDB" id="2339512at2"/>
<feature type="domain" description="O-antigen ligase-related" evidence="6">
    <location>
        <begin position="186"/>
        <end position="314"/>
    </location>
</feature>
<name>A0A1M5QK59_9BACI</name>
<keyword evidence="2 5" id="KW-0812">Transmembrane</keyword>
<feature type="transmembrane region" description="Helical" evidence="5">
    <location>
        <begin position="334"/>
        <end position="353"/>
    </location>
</feature>
<feature type="transmembrane region" description="Helical" evidence="5">
    <location>
        <begin position="225"/>
        <end position="243"/>
    </location>
</feature>
<evidence type="ECO:0000313" key="8">
    <source>
        <dbReference type="Proteomes" id="UP000184079"/>
    </source>
</evidence>
<reference evidence="8" key="1">
    <citation type="submission" date="2016-11" db="EMBL/GenBank/DDBJ databases">
        <authorList>
            <person name="Varghese N."/>
            <person name="Submissions S."/>
        </authorList>
    </citation>
    <scope>NUCLEOTIDE SEQUENCE [LARGE SCALE GENOMIC DNA]</scope>
    <source>
        <strain evidence="8">CGMCC 1.6496</strain>
    </source>
</reference>
<feature type="transmembrane region" description="Helical" evidence="5">
    <location>
        <begin position="64"/>
        <end position="82"/>
    </location>
</feature>
<keyword evidence="8" id="KW-1185">Reference proteome</keyword>
<feature type="transmembrane region" description="Helical" evidence="5">
    <location>
        <begin position="359"/>
        <end position="377"/>
    </location>
</feature>
<dbReference type="GO" id="GO:0016874">
    <property type="term" value="F:ligase activity"/>
    <property type="evidence" value="ECO:0007669"/>
    <property type="project" value="UniProtKB-KW"/>
</dbReference>
<evidence type="ECO:0000256" key="3">
    <source>
        <dbReference type="ARBA" id="ARBA00022989"/>
    </source>
</evidence>
<dbReference type="RefSeq" id="WP_073006532.1">
    <property type="nucleotide sequence ID" value="NZ_FQXD01000004.1"/>
</dbReference>
<keyword evidence="3 5" id="KW-1133">Transmembrane helix</keyword>
<feature type="transmembrane region" description="Helical" evidence="5">
    <location>
        <begin position="7"/>
        <end position="28"/>
    </location>
</feature>
<evidence type="ECO:0000259" key="6">
    <source>
        <dbReference type="Pfam" id="PF04932"/>
    </source>
</evidence>
<evidence type="ECO:0000256" key="2">
    <source>
        <dbReference type="ARBA" id="ARBA00022692"/>
    </source>
</evidence>